<evidence type="ECO:0000313" key="2">
    <source>
        <dbReference type="EMBL" id="CDX00517.1"/>
    </source>
</evidence>
<keyword evidence="1" id="KW-0472">Membrane</keyword>
<dbReference type="Proteomes" id="UP000054623">
    <property type="component" value="Unassembled WGS sequence"/>
</dbReference>
<keyword evidence="1" id="KW-1133">Transmembrane helix</keyword>
<sequence>MLNSTQKSAAQTTHETAFDLSLVKDERIGDVLFLIASLIAIISTYQAEETIIIEELSQTPQPDRSARTIAASSWTFLIGSILIAYVAIVRYRETTATVPDASPLMLKGRWFTAIGDIVSVIGFGLSALGDQLKAHAASEGPTIAR</sequence>
<feature type="transmembrane region" description="Helical" evidence="1">
    <location>
        <begin position="28"/>
        <end position="47"/>
    </location>
</feature>
<dbReference type="EMBL" id="LOCK01000010">
    <property type="protein sequence ID" value="KTE92948.1"/>
    <property type="molecule type" value="Genomic_DNA"/>
</dbReference>
<reference evidence="3 4" key="2">
    <citation type="submission" date="2015-12" db="EMBL/GenBank/DDBJ databases">
        <title>Draft Genome Sequence of Desulfitobacterium hafniense Strain DH, a Sulfate-reducing Bacterium Isolated from Paddy Soils.</title>
        <authorList>
            <person name="Bao P."/>
            <person name="Zhang X."/>
            <person name="Li G."/>
        </authorList>
    </citation>
    <scope>NUCLEOTIDE SEQUENCE [LARGE SCALE GENOMIC DNA]</scope>
    <source>
        <strain evidence="3 4">DH</strain>
    </source>
</reference>
<keyword evidence="1" id="KW-0812">Transmembrane</keyword>
<accession>A0A098AWL5</accession>
<dbReference type="PATRIC" id="fig|49338.4.peg.671"/>
<gene>
    <name evidence="3" type="ORF">AT727_17325</name>
    <name evidence="2" type="ORF">DPCES_0630</name>
</gene>
<dbReference type="RefSeq" id="WP_005810056.1">
    <property type="nucleotide sequence ID" value="NZ_CABKQQ010000025.1"/>
</dbReference>
<reference evidence="2" key="1">
    <citation type="submission" date="2014-07" db="EMBL/GenBank/DDBJ databases">
        <authorList>
            <person name="Hornung V.Bastian."/>
        </authorList>
    </citation>
    <scope>NUCLEOTIDE SEQUENCE</scope>
    <source>
        <strain evidence="2">PCE-S</strain>
    </source>
</reference>
<evidence type="ECO:0000313" key="3">
    <source>
        <dbReference type="EMBL" id="KTE92948.1"/>
    </source>
</evidence>
<dbReference type="EMBL" id="LK996017">
    <property type="protein sequence ID" value="CDX00517.1"/>
    <property type="molecule type" value="Genomic_DNA"/>
</dbReference>
<protein>
    <submittedName>
        <fullName evidence="2">Uncharacterized protein</fullName>
    </submittedName>
</protein>
<evidence type="ECO:0000256" key="1">
    <source>
        <dbReference type="SAM" id="Phobius"/>
    </source>
</evidence>
<proteinExistence type="predicted"/>
<evidence type="ECO:0000313" key="4">
    <source>
        <dbReference type="Proteomes" id="UP000054623"/>
    </source>
</evidence>
<feature type="transmembrane region" description="Helical" evidence="1">
    <location>
        <begin position="68"/>
        <end position="88"/>
    </location>
</feature>
<dbReference type="AlphaFoldDB" id="A0A098AWL5"/>
<name>A0A098AWL5_DESHA</name>
<organism evidence="2">
    <name type="scientific">Desulfitobacterium hafniense</name>
    <name type="common">Desulfitobacterium frappieri</name>
    <dbReference type="NCBI Taxonomy" id="49338"/>
    <lineage>
        <taxon>Bacteria</taxon>
        <taxon>Bacillati</taxon>
        <taxon>Bacillota</taxon>
        <taxon>Clostridia</taxon>
        <taxon>Eubacteriales</taxon>
        <taxon>Desulfitobacteriaceae</taxon>
        <taxon>Desulfitobacterium</taxon>
    </lineage>
</organism>
<feature type="transmembrane region" description="Helical" evidence="1">
    <location>
        <begin position="108"/>
        <end position="128"/>
    </location>
</feature>
<dbReference type="OrthoDB" id="1798681at2"/>